<dbReference type="Pfam" id="PF23635">
    <property type="entry name" value="Beta-prop_AT5G49610-like"/>
    <property type="match status" value="1"/>
</dbReference>
<evidence type="ECO:0000313" key="2">
    <source>
        <dbReference type="EnsemblPlants" id="EMT03228"/>
    </source>
</evidence>
<dbReference type="PANTHER" id="PTHR33186:SF13">
    <property type="entry name" value="OS10G0138300 PROTEIN"/>
    <property type="match status" value="1"/>
</dbReference>
<protein>
    <recommendedName>
        <fullName evidence="1">F-box protein AT5G49610-like beta-propeller domain-containing protein</fullName>
    </recommendedName>
</protein>
<proteinExistence type="predicted"/>
<organism evidence="2">
    <name type="scientific">Aegilops tauschii</name>
    <name type="common">Tausch's goatgrass</name>
    <name type="synonym">Aegilops squarrosa</name>
    <dbReference type="NCBI Taxonomy" id="37682"/>
    <lineage>
        <taxon>Eukaryota</taxon>
        <taxon>Viridiplantae</taxon>
        <taxon>Streptophyta</taxon>
        <taxon>Embryophyta</taxon>
        <taxon>Tracheophyta</taxon>
        <taxon>Spermatophyta</taxon>
        <taxon>Magnoliopsida</taxon>
        <taxon>Liliopsida</taxon>
        <taxon>Poales</taxon>
        <taxon>Poaceae</taxon>
        <taxon>BOP clade</taxon>
        <taxon>Pooideae</taxon>
        <taxon>Triticodae</taxon>
        <taxon>Triticeae</taxon>
        <taxon>Triticinae</taxon>
        <taxon>Aegilops</taxon>
    </lineage>
</organism>
<accession>N1QSN5</accession>
<reference evidence="2" key="1">
    <citation type="submission" date="2015-06" db="UniProtKB">
        <authorList>
            <consortium name="EnsemblPlants"/>
        </authorList>
    </citation>
    <scope>IDENTIFICATION</scope>
</reference>
<sequence>MEAPDRVPASRFSLHLNDWYSILSCRHGLVLISHSSRNQVLVWDPITGDQHRVAALLGIDMATTPMDGQVLRAAAHAQHFQVVLVNYKKKYARAIAAIYSSETGVWSNLIQTPVPRKAMEYESMPPVLVGDSLYILLPGDSTSVILEVDLDSQSLAVLVLPMDTFAKDQFLMVMRAEGGGLGVLSLTGFAAELWKRNTDCDGLASWVLGRTFEMDKLLPLNSEQIRHTPMVAYAEENNVAFLRTFDSIFMVQLDSLQFSKLPENSNCDICYPLESVYAAETSIGGGHGGADQDMLVSLVMDLSGSNDLYVLLCLAAFAFKKKNDNELETKL</sequence>
<dbReference type="EnsemblPlants" id="EMT03228">
    <property type="protein sequence ID" value="EMT03228"/>
    <property type="gene ID" value="F775_13964"/>
</dbReference>
<feature type="domain" description="F-box protein AT5G49610-like beta-propeller" evidence="1">
    <location>
        <begin position="22"/>
        <end position="266"/>
    </location>
</feature>
<dbReference type="AlphaFoldDB" id="N1QSN5"/>
<name>N1QSN5_AEGTA</name>
<dbReference type="InterPro" id="IPR056594">
    <property type="entry name" value="AT5G49610-like_b-prop"/>
</dbReference>
<evidence type="ECO:0000259" key="1">
    <source>
        <dbReference type="Pfam" id="PF23635"/>
    </source>
</evidence>
<dbReference type="PANTHER" id="PTHR33186">
    <property type="entry name" value="OS10G0136150 PROTEIN-RELATED"/>
    <property type="match status" value="1"/>
</dbReference>